<evidence type="ECO:0000256" key="4">
    <source>
        <dbReference type="ARBA" id="ARBA00022692"/>
    </source>
</evidence>
<keyword evidence="4 8" id="KW-0812">Transmembrane</keyword>
<gene>
    <name evidence="13" type="ORF">C9I43_02830</name>
</gene>
<comment type="similarity">
    <text evidence="8 9">Belongs to the TonB-dependent receptor family.</text>
</comment>
<feature type="chain" id="PRO_5045462043" evidence="10">
    <location>
        <begin position="25"/>
        <end position="1010"/>
    </location>
</feature>
<feature type="signal peptide" evidence="10">
    <location>
        <begin position="1"/>
        <end position="24"/>
    </location>
</feature>
<evidence type="ECO:0000313" key="13">
    <source>
        <dbReference type="EMBL" id="PTA49534.1"/>
    </source>
</evidence>
<evidence type="ECO:0000259" key="11">
    <source>
        <dbReference type="Pfam" id="PF00593"/>
    </source>
</evidence>
<feature type="domain" description="TonB-dependent receptor-like beta-barrel" evidence="11">
    <location>
        <begin position="427"/>
        <end position="968"/>
    </location>
</feature>
<reference evidence="13 14" key="1">
    <citation type="submission" date="2018-04" db="EMBL/GenBank/DDBJ databases">
        <title>Genomic sequence of a freshwater isolate of Shewanella morhuae.</title>
        <authorList>
            <person name="Castillo D.E."/>
            <person name="Gram L."/>
        </authorList>
    </citation>
    <scope>NUCLEOTIDE SEQUENCE [LARGE SCALE GENOMIC DNA]</scope>
    <source>
        <strain evidence="13 14">CW7</strain>
    </source>
</reference>
<evidence type="ECO:0000259" key="12">
    <source>
        <dbReference type="Pfam" id="PF07715"/>
    </source>
</evidence>
<evidence type="ECO:0000256" key="10">
    <source>
        <dbReference type="SAM" id="SignalP"/>
    </source>
</evidence>
<name>A0ABX5HTR8_9GAMM</name>
<keyword evidence="6 8" id="KW-0472">Membrane</keyword>
<dbReference type="InterPro" id="IPR000531">
    <property type="entry name" value="Beta-barrel_TonB"/>
</dbReference>
<evidence type="ECO:0000256" key="2">
    <source>
        <dbReference type="ARBA" id="ARBA00022448"/>
    </source>
</evidence>
<keyword evidence="14" id="KW-1185">Reference proteome</keyword>
<keyword evidence="10" id="KW-0732">Signal</keyword>
<dbReference type="InterPro" id="IPR039426">
    <property type="entry name" value="TonB-dep_rcpt-like"/>
</dbReference>
<dbReference type="InterPro" id="IPR036942">
    <property type="entry name" value="Beta-barrel_TonB_sf"/>
</dbReference>
<evidence type="ECO:0000313" key="14">
    <source>
        <dbReference type="Proteomes" id="UP000240506"/>
    </source>
</evidence>
<evidence type="ECO:0000256" key="1">
    <source>
        <dbReference type="ARBA" id="ARBA00004571"/>
    </source>
</evidence>
<dbReference type="PROSITE" id="PS52016">
    <property type="entry name" value="TONB_DEPENDENT_REC_3"/>
    <property type="match status" value="1"/>
</dbReference>
<keyword evidence="3 8" id="KW-1134">Transmembrane beta strand</keyword>
<dbReference type="PANTHER" id="PTHR47234:SF2">
    <property type="entry name" value="TONB-DEPENDENT RECEPTOR"/>
    <property type="match status" value="1"/>
</dbReference>
<comment type="caution">
    <text evidence="13">The sequence shown here is derived from an EMBL/GenBank/DDBJ whole genome shotgun (WGS) entry which is preliminary data.</text>
</comment>
<sequence length="1010" mass="110360">MKIKILTLAIQAAMLSVVPSMVFAADPIEVSTAQKDMNANRNLPVADADEASIEKVAVTGSRIKRDSFSLSTPMVGLDAKDIADSGIGSLADILVDQVPALSEGVSSTNSQSSVQNTGLSTIDLRSLGTDRTLTLIDGRRVVSNSYSGNYVSLSTIPTAMVEKVEIITGGASAVYGSDAIAGVVNIITQSDKTGFEINARGGETTNGGGQERTVDVGYGADFASDKGYIYASATYDKQYGLFASDRSRSKYESSFEYDTKTMCNAMNTVDGDQCMRDITPDEWRERSNDINGGRFETNAWWYDGANLKPDFKEERDGYNTYETALLKVPEDSLSAAIKMNYDISDDVKANVQVQFSRNTAFRRTDAEGQDYNDAELYIDPITGLPGMIDAGTISPNNPYVPSEIAAMAGKSVTWDRRFQEVGPVESNNERTTLRSWAGLQGSLFDTWTWDASVGYGKFEQRQRRSNEVSIRRLRNALDAEYADDGVTIQCASEDARAEGCVPVNIFGEGSISKEGADYIRANPYINTDITQLNALGFISGELFELPAGGVQSAFGVEYRRDTQEVQTDKAMRADAITFNDVPPFEGEVTVWEAFGEASLPLLRNADFAHKLDLDVSLRIADYSQKNIDLMSSYRTGLLWEPIENYALRANYSRAQRAPNITELISPPRGDYDSVRDICDGVTATSTNAGHDSCRLDAGIAAAIATDGIFEDTGGSKYSPNAGNEELTEETADTYTLGFTMAPDFLEGFNLAVDYYDIKVADAIGSLSNEDILAECYNSSNAYGADNQYCGVVSRDTEGQLTQIIQQELNLNDISTRGVDIALAYQWELAEYGDLSFKTNWTHVLEYSSSYMGADGLVEDDYVGELASGIFEDRGTASLTWSNDDWRIRWSTKYKSDMVDSHDRVNEWQDLNAANQAKIDAGDATAILNPETPAFLYYGSYVTHDLSVSYTMDINNSAQLRLYGGVRNIFDNQGPWVADTGDLVESGTGNYSSAYGGGVGRYGYLGAEMKF</sequence>
<dbReference type="Proteomes" id="UP000240506">
    <property type="component" value="Unassembled WGS sequence"/>
</dbReference>
<dbReference type="Gene3D" id="2.40.170.20">
    <property type="entry name" value="TonB-dependent receptor, beta-barrel domain"/>
    <property type="match status" value="1"/>
</dbReference>
<organism evidence="13 14">
    <name type="scientific">Shewanella morhuae</name>
    <dbReference type="NCBI Taxonomy" id="365591"/>
    <lineage>
        <taxon>Bacteria</taxon>
        <taxon>Pseudomonadati</taxon>
        <taxon>Pseudomonadota</taxon>
        <taxon>Gammaproteobacteria</taxon>
        <taxon>Alteromonadales</taxon>
        <taxon>Shewanellaceae</taxon>
        <taxon>Shewanella</taxon>
    </lineage>
</organism>
<dbReference type="InterPro" id="IPR012910">
    <property type="entry name" value="Plug_dom"/>
</dbReference>
<comment type="subcellular location">
    <subcellularLocation>
        <location evidence="1 8">Cell outer membrane</location>
        <topology evidence="1 8">Multi-pass membrane protein</topology>
    </subcellularLocation>
</comment>
<dbReference type="PANTHER" id="PTHR47234">
    <property type="match status" value="1"/>
</dbReference>
<dbReference type="SUPFAM" id="SSF56935">
    <property type="entry name" value="Porins"/>
    <property type="match status" value="1"/>
</dbReference>
<keyword evidence="2 8" id="KW-0813">Transport</keyword>
<dbReference type="Pfam" id="PF07715">
    <property type="entry name" value="Plug"/>
    <property type="match status" value="1"/>
</dbReference>
<keyword evidence="13" id="KW-0675">Receptor</keyword>
<keyword evidence="5 9" id="KW-0798">TonB box</keyword>
<evidence type="ECO:0000256" key="3">
    <source>
        <dbReference type="ARBA" id="ARBA00022452"/>
    </source>
</evidence>
<dbReference type="EMBL" id="PYSG01000002">
    <property type="protein sequence ID" value="PTA49534.1"/>
    <property type="molecule type" value="Genomic_DNA"/>
</dbReference>
<accession>A0ABX5HTR8</accession>
<evidence type="ECO:0000256" key="9">
    <source>
        <dbReference type="RuleBase" id="RU003357"/>
    </source>
</evidence>
<dbReference type="Gene3D" id="2.170.130.10">
    <property type="entry name" value="TonB-dependent receptor, plug domain"/>
    <property type="match status" value="1"/>
</dbReference>
<evidence type="ECO:0000256" key="7">
    <source>
        <dbReference type="ARBA" id="ARBA00023237"/>
    </source>
</evidence>
<feature type="domain" description="TonB-dependent receptor plug" evidence="12">
    <location>
        <begin position="76"/>
        <end position="183"/>
    </location>
</feature>
<evidence type="ECO:0000256" key="6">
    <source>
        <dbReference type="ARBA" id="ARBA00023136"/>
    </source>
</evidence>
<dbReference type="InterPro" id="IPR037066">
    <property type="entry name" value="Plug_dom_sf"/>
</dbReference>
<dbReference type="RefSeq" id="WP_107881980.1">
    <property type="nucleotide sequence ID" value="NZ_PYSG01000002.1"/>
</dbReference>
<keyword evidence="7 8" id="KW-0998">Cell outer membrane</keyword>
<evidence type="ECO:0000256" key="5">
    <source>
        <dbReference type="ARBA" id="ARBA00023077"/>
    </source>
</evidence>
<proteinExistence type="inferred from homology"/>
<evidence type="ECO:0000256" key="8">
    <source>
        <dbReference type="PROSITE-ProRule" id="PRU01360"/>
    </source>
</evidence>
<dbReference type="Pfam" id="PF00593">
    <property type="entry name" value="TonB_dep_Rec_b-barrel"/>
    <property type="match status" value="1"/>
</dbReference>
<protein>
    <submittedName>
        <fullName evidence="13">TonB-dependent receptor</fullName>
    </submittedName>
</protein>